<proteinExistence type="predicted"/>
<gene>
    <name evidence="1" type="ORF">DXC13_09265</name>
</gene>
<organism evidence="1 2">
    <name type="scientific">Agathobacter rectalis</name>
    <dbReference type="NCBI Taxonomy" id="39491"/>
    <lineage>
        <taxon>Bacteria</taxon>
        <taxon>Bacillati</taxon>
        <taxon>Bacillota</taxon>
        <taxon>Clostridia</taxon>
        <taxon>Lachnospirales</taxon>
        <taxon>Lachnospiraceae</taxon>
        <taxon>Agathobacter</taxon>
    </lineage>
</organism>
<evidence type="ECO:0000313" key="1">
    <source>
        <dbReference type="EMBL" id="RGM48723.1"/>
    </source>
</evidence>
<dbReference type="RefSeq" id="WP_117715095.1">
    <property type="nucleotide sequence ID" value="NZ_QSTI01000013.1"/>
</dbReference>
<accession>A0A3E4X2J9</accession>
<reference evidence="1 2" key="1">
    <citation type="submission" date="2018-08" db="EMBL/GenBank/DDBJ databases">
        <title>A genome reference for cultivated species of the human gut microbiota.</title>
        <authorList>
            <person name="Zou Y."/>
            <person name="Xue W."/>
            <person name="Luo G."/>
        </authorList>
    </citation>
    <scope>NUCLEOTIDE SEQUENCE [LARGE SCALE GENOMIC DNA]</scope>
    <source>
        <strain evidence="1 2">OM08-12AT</strain>
    </source>
</reference>
<protein>
    <recommendedName>
        <fullName evidence="3">Response regulator</fullName>
    </recommendedName>
</protein>
<dbReference type="EMBL" id="QSTI01000013">
    <property type="protein sequence ID" value="RGM48723.1"/>
    <property type="molecule type" value="Genomic_DNA"/>
</dbReference>
<dbReference type="Proteomes" id="UP000260717">
    <property type="component" value="Unassembled WGS sequence"/>
</dbReference>
<evidence type="ECO:0000313" key="2">
    <source>
        <dbReference type="Proteomes" id="UP000260717"/>
    </source>
</evidence>
<comment type="caution">
    <text evidence="1">The sequence shown here is derived from an EMBL/GenBank/DDBJ whole genome shotgun (WGS) entry which is preliminary data.</text>
</comment>
<sequence length="197" mass="22824">MENLKIIYIDDYPEPSLSKYLDKYKNSSCNVESLDIKFNPDAGYESLINNPDVKSANIIFIDSKLFENRTAIAGKFTGEEFKIILKKYFPFIEVIVITQNDIAPDYETISKYDPKCGKTPVEYYDEKLPPILDQCIRNIFEVRKITSELQKNTSWEKVMVEKIVNSVNGQGKFDEFTKNDIDDVIKMFQELQTKVEG</sequence>
<name>A0A3E4X2J9_9FIRM</name>
<evidence type="ECO:0008006" key="3">
    <source>
        <dbReference type="Google" id="ProtNLM"/>
    </source>
</evidence>
<dbReference type="AlphaFoldDB" id="A0A3E4X2J9"/>